<comment type="caution">
    <text evidence="1">The sequence shown here is derived from an EMBL/GenBank/DDBJ whole genome shotgun (WGS) entry which is preliminary data.</text>
</comment>
<keyword evidence="2" id="KW-1185">Reference proteome</keyword>
<accession>A0ACA9MXQ4</accession>
<evidence type="ECO:0000313" key="1">
    <source>
        <dbReference type="EMBL" id="CAG8620955.1"/>
    </source>
</evidence>
<protein>
    <submittedName>
        <fullName evidence="1">4920_t:CDS:1</fullName>
    </submittedName>
</protein>
<organism evidence="1 2">
    <name type="scientific">Dentiscutata heterogama</name>
    <dbReference type="NCBI Taxonomy" id="1316150"/>
    <lineage>
        <taxon>Eukaryota</taxon>
        <taxon>Fungi</taxon>
        <taxon>Fungi incertae sedis</taxon>
        <taxon>Mucoromycota</taxon>
        <taxon>Glomeromycotina</taxon>
        <taxon>Glomeromycetes</taxon>
        <taxon>Diversisporales</taxon>
        <taxon>Gigasporaceae</taxon>
        <taxon>Dentiscutata</taxon>
    </lineage>
</organism>
<dbReference type="EMBL" id="CAJVPU010012155">
    <property type="protein sequence ID" value="CAG8620955.1"/>
    <property type="molecule type" value="Genomic_DNA"/>
</dbReference>
<name>A0ACA9MXQ4_9GLOM</name>
<evidence type="ECO:0000313" key="2">
    <source>
        <dbReference type="Proteomes" id="UP000789702"/>
    </source>
</evidence>
<dbReference type="Proteomes" id="UP000789702">
    <property type="component" value="Unassembled WGS sequence"/>
</dbReference>
<proteinExistence type="predicted"/>
<gene>
    <name evidence="1" type="ORF">DHETER_LOCUS8014</name>
</gene>
<feature type="non-terminal residue" evidence="1">
    <location>
        <position position="55"/>
    </location>
</feature>
<reference evidence="1" key="1">
    <citation type="submission" date="2021-06" db="EMBL/GenBank/DDBJ databases">
        <authorList>
            <person name="Kallberg Y."/>
            <person name="Tangrot J."/>
            <person name="Rosling A."/>
        </authorList>
    </citation>
    <scope>NUCLEOTIDE SEQUENCE</scope>
    <source>
        <strain evidence="1">IL203A</strain>
    </source>
</reference>
<sequence length="55" mass="6165">MISVLDQIKQWTTIVGDSGDFEYATTNPSLILGAIINPHYDYLINSTVEYAKSKE</sequence>